<evidence type="ECO:0000313" key="7">
    <source>
        <dbReference type="EMBL" id="SEW35338.1"/>
    </source>
</evidence>
<dbReference type="GO" id="GO:0016987">
    <property type="term" value="F:sigma factor activity"/>
    <property type="evidence" value="ECO:0007669"/>
    <property type="project" value="UniProtKB-KW"/>
</dbReference>
<name>A0A1I0R4B5_9BACT</name>
<evidence type="ECO:0000256" key="3">
    <source>
        <dbReference type="ARBA" id="ARBA00023082"/>
    </source>
</evidence>
<evidence type="ECO:0000256" key="4">
    <source>
        <dbReference type="ARBA" id="ARBA00023163"/>
    </source>
</evidence>
<protein>
    <submittedName>
        <fullName evidence="7">RNA polymerase, sigma subunit, SigX</fullName>
    </submittedName>
</protein>
<dbReference type="PANTHER" id="PTHR43133:SF46">
    <property type="entry name" value="RNA POLYMERASE SIGMA-70 FACTOR ECF SUBFAMILY"/>
    <property type="match status" value="1"/>
</dbReference>
<keyword evidence="8" id="KW-1185">Reference proteome</keyword>
<dbReference type="Gene3D" id="1.10.10.10">
    <property type="entry name" value="Winged helix-like DNA-binding domain superfamily/Winged helix DNA-binding domain"/>
    <property type="match status" value="1"/>
</dbReference>
<keyword evidence="4" id="KW-0804">Transcription</keyword>
<dbReference type="InterPro" id="IPR036388">
    <property type="entry name" value="WH-like_DNA-bd_sf"/>
</dbReference>
<evidence type="ECO:0000313" key="8">
    <source>
        <dbReference type="Proteomes" id="UP000199310"/>
    </source>
</evidence>
<dbReference type="EMBL" id="FOJG01000001">
    <property type="protein sequence ID" value="SEW35338.1"/>
    <property type="molecule type" value="Genomic_DNA"/>
</dbReference>
<evidence type="ECO:0000259" key="5">
    <source>
        <dbReference type="Pfam" id="PF04542"/>
    </source>
</evidence>
<dbReference type="SUPFAM" id="SSF88659">
    <property type="entry name" value="Sigma3 and sigma4 domains of RNA polymerase sigma factors"/>
    <property type="match status" value="1"/>
</dbReference>
<evidence type="ECO:0000259" key="6">
    <source>
        <dbReference type="Pfam" id="PF08281"/>
    </source>
</evidence>
<dbReference type="PANTHER" id="PTHR43133">
    <property type="entry name" value="RNA POLYMERASE ECF-TYPE SIGMA FACTO"/>
    <property type="match status" value="1"/>
</dbReference>
<keyword evidence="2" id="KW-0805">Transcription regulation</keyword>
<dbReference type="InterPro" id="IPR039425">
    <property type="entry name" value="RNA_pol_sigma-70-like"/>
</dbReference>
<dbReference type="OrthoDB" id="764811at2"/>
<dbReference type="InterPro" id="IPR013249">
    <property type="entry name" value="RNA_pol_sigma70_r4_t2"/>
</dbReference>
<dbReference type="GO" id="GO:0003677">
    <property type="term" value="F:DNA binding"/>
    <property type="evidence" value="ECO:0007669"/>
    <property type="project" value="InterPro"/>
</dbReference>
<dbReference type="InterPro" id="IPR007627">
    <property type="entry name" value="RNA_pol_sigma70_r2"/>
</dbReference>
<dbReference type="Proteomes" id="UP000199310">
    <property type="component" value="Unassembled WGS sequence"/>
</dbReference>
<dbReference type="SUPFAM" id="SSF88946">
    <property type="entry name" value="Sigma2 domain of RNA polymerase sigma factors"/>
    <property type="match status" value="1"/>
</dbReference>
<dbReference type="InterPro" id="IPR014284">
    <property type="entry name" value="RNA_pol_sigma-70_dom"/>
</dbReference>
<dbReference type="GO" id="GO:0006352">
    <property type="term" value="P:DNA-templated transcription initiation"/>
    <property type="evidence" value="ECO:0007669"/>
    <property type="project" value="InterPro"/>
</dbReference>
<dbReference type="Pfam" id="PF04542">
    <property type="entry name" value="Sigma70_r2"/>
    <property type="match status" value="1"/>
</dbReference>
<dbReference type="STRING" id="29529.SAMN04488122_2223"/>
<reference evidence="8" key="1">
    <citation type="submission" date="2016-10" db="EMBL/GenBank/DDBJ databases">
        <authorList>
            <person name="Varghese N."/>
            <person name="Submissions S."/>
        </authorList>
    </citation>
    <scope>NUCLEOTIDE SEQUENCE [LARGE SCALE GENOMIC DNA]</scope>
    <source>
        <strain evidence="8">DSM 3695</strain>
    </source>
</reference>
<dbReference type="InterPro" id="IPR013325">
    <property type="entry name" value="RNA_pol_sigma_r2"/>
</dbReference>
<organism evidence="7 8">
    <name type="scientific">Chitinophaga arvensicola</name>
    <dbReference type="NCBI Taxonomy" id="29529"/>
    <lineage>
        <taxon>Bacteria</taxon>
        <taxon>Pseudomonadati</taxon>
        <taxon>Bacteroidota</taxon>
        <taxon>Chitinophagia</taxon>
        <taxon>Chitinophagales</taxon>
        <taxon>Chitinophagaceae</taxon>
        <taxon>Chitinophaga</taxon>
    </lineage>
</organism>
<dbReference type="Pfam" id="PF08281">
    <property type="entry name" value="Sigma70_r4_2"/>
    <property type="match status" value="1"/>
</dbReference>
<evidence type="ECO:0000256" key="2">
    <source>
        <dbReference type="ARBA" id="ARBA00023015"/>
    </source>
</evidence>
<dbReference type="AlphaFoldDB" id="A0A1I0R4B5"/>
<dbReference type="Gene3D" id="1.10.1740.10">
    <property type="match status" value="1"/>
</dbReference>
<proteinExistence type="inferred from homology"/>
<dbReference type="NCBIfam" id="TIGR02937">
    <property type="entry name" value="sigma70-ECF"/>
    <property type="match status" value="1"/>
</dbReference>
<dbReference type="InterPro" id="IPR013324">
    <property type="entry name" value="RNA_pol_sigma_r3/r4-like"/>
</dbReference>
<evidence type="ECO:0000256" key="1">
    <source>
        <dbReference type="ARBA" id="ARBA00010641"/>
    </source>
</evidence>
<accession>A0A1I0R4B5</accession>
<keyword evidence="3" id="KW-0731">Sigma factor</keyword>
<dbReference type="RefSeq" id="WP_089894514.1">
    <property type="nucleotide sequence ID" value="NZ_FOJG01000001.1"/>
</dbReference>
<gene>
    <name evidence="7" type="ORF">SAMN04488122_2223</name>
</gene>
<feature type="domain" description="RNA polymerase sigma-70 region 2" evidence="5">
    <location>
        <begin position="26"/>
        <end position="91"/>
    </location>
</feature>
<comment type="similarity">
    <text evidence="1">Belongs to the sigma-70 factor family. ECF subfamily.</text>
</comment>
<sequence>MNKDILEERDDWAGFQRGMASAYQQIYEKHWDKLFNYSYQVIQDYDDCKDLLQEYFTQLWQNRASFPVPDNTEAFLMSLLKYRVIDFLRKKHVREKHTILFKAMQHSLESGDAYEPILFKEELEKFNHCFSQLPEQLRTVFRLHYIEALSVDEIAFASSKSKQTIRNQLNIAANRLKSQLKNSFPTMLL</sequence>
<feature type="domain" description="RNA polymerase sigma factor 70 region 4 type 2" evidence="6">
    <location>
        <begin position="125"/>
        <end position="169"/>
    </location>
</feature>